<comment type="caution">
    <text evidence="1">The sequence shown here is derived from an EMBL/GenBank/DDBJ whole genome shotgun (WGS) entry which is preliminary data.</text>
</comment>
<protein>
    <submittedName>
        <fullName evidence="1">Uncharacterized protein</fullName>
    </submittedName>
</protein>
<gene>
    <name evidence="1" type="ORF">LCGC14_2761960</name>
</gene>
<feature type="non-terminal residue" evidence="1">
    <location>
        <position position="68"/>
    </location>
</feature>
<dbReference type="AlphaFoldDB" id="A0A0F9B7A7"/>
<accession>A0A0F9B7A7</accession>
<proteinExistence type="predicted"/>
<evidence type="ECO:0000313" key="1">
    <source>
        <dbReference type="EMBL" id="KKK86564.1"/>
    </source>
</evidence>
<name>A0A0F9B7A7_9ZZZZ</name>
<sequence length="68" mass="7236">MVCPEGMPAVLANHVAASEVHGLAPACPTGAGQVGREYPGSKILLVPMQMHLREHVKTAKANHIRSLR</sequence>
<organism evidence="1">
    <name type="scientific">marine sediment metagenome</name>
    <dbReference type="NCBI Taxonomy" id="412755"/>
    <lineage>
        <taxon>unclassified sequences</taxon>
        <taxon>metagenomes</taxon>
        <taxon>ecological metagenomes</taxon>
    </lineage>
</organism>
<reference evidence="1" key="1">
    <citation type="journal article" date="2015" name="Nature">
        <title>Complex archaea that bridge the gap between prokaryotes and eukaryotes.</title>
        <authorList>
            <person name="Spang A."/>
            <person name="Saw J.H."/>
            <person name="Jorgensen S.L."/>
            <person name="Zaremba-Niedzwiedzka K."/>
            <person name="Martijn J."/>
            <person name="Lind A.E."/>
            <person name="van Eijk R."/>
            <person name="Schleper C."/>
            <person name="Guy L."/>
            <person name="Ettema T.J."/>
        </authorList>
    </citation>
    <scope>NUCLEOTIDE SEQUENCE</scope>
</reference>
<dbReference type="EMBL" id="LAZR01050787">
    <property type="protein sequence ID" value="KKK86564.1"/>
    <property type="molecule type" value="Genomic_DNA"/>
</dbReference>